<feature type="domain" description="DNA-directed DNA polymerase family A palm" evidence="2">
    <location>
        <begin position="1108"/>
        <end position="1455"/>
    </location>
</feature>
<dbReference type="InterPro" id="IPR012337">
    <property type="entry name" value="RNaseH-like_sf"/>
</dbReference>
<dbReference type="Proteomes" id="UP001157974">
    <property type="component" value="Unassembled WGS sequence"/>
</dbReference>
<accession>A0AAV8UFF9</accession>
<dbReference type="GO" id="GO:0003887">
    <property type="term" value="F:DNA-directed DNA polymerase activity"/>
    <property type="evidence" value="ECO:0007669"/>
    <property type="project" value="InterPro"/>
</dbReference>
<feature type="compositionally biased region" description="Polar residues" evidence="1">
    <location>
        <begin position="69"/>
        <end position="82"/>
    </location>
</feature>
<sequence>MAFVGHPLVRLRVGRFEEGELGLDRNNEGVRVGASSIERQRLRKFRNGKLRRSAPGEKKRTPDFGARQTGVNDSTESGGSRDQGSRSKQKETVKTAIIDGDCPLFKRMRFTEFVSVVTGLLEKKLVPRSLIFVKMCTGDSRIEQPKLDFLRALGARIEDKLEVALGSGENPQIIVTNDEKVKCLGYSERIHLLFPEESKDAEKSIGENAKKLSQRRWKILRNSISSDSRVIMQEVDRLILDRAAKKTDLRRRLKGDKTLNELILNAATRQKAGKKLTRLQSILLRDREELRMSRKILIQVLRGQSTESGSPLAARGCLQSLKDALKKRVPVAKSKRYCRRLEKCLPNLVQSNDSGGNEETAWKNSSRNEVILADLDHYIGIQNKIVKDCKDEETSTRVRIRNALLHAEAVCAHAKREGAAVVFVLQETSPSDFHHFMYEETDAYKHHEITALVGHLLRESGCSWIEGRNVANTIGAAHKRAIEEGYKVSLLSPRLKLDSLLRPGRTRLLQKKASEFRAKYRQRFCEDRPQVPGELYWLWKAAEEVGYSKSVRVALLDSKVMGTWPPGYEKGSEAYSAIMKFRHKHAVNSAGWDGIDPLLFRTLTSFTKVTLSDLEIERLLVDVPLLKYDLAKVKAKETSYISEPLTDMRPSSIEPTVEELVDQPSMTTEVVKAGVLVDMDKTRASAVEPATEVSLASVKVEKSFESVANEFASALVQTDAMVEIVEPTAKELEDQYSTNTEVVGAAVVSEVKDPSDALDNVPATSPCLNDSAFEMEPASSEDVEVPSERVETKASDLEAAQELSLATVEIERLVESAENELTSAWAQTDYKVDTVQCDAMPETQEKGGSVGIRLENSVVEVSAVAEAEVLEPRPKAQSDDSSILAILTTLDSADYIGIRAHEKGIALSAGGEMTKDSKSGSSSIFISFEHEDRNTLTLVKQLLEREDIGKLSWNLKEDCKILHNKWGIRIGSPCDLLSAKLLLNPTFERRTKRSMKDPKVDFTEEEQAELEADFIEEAEKAIVAKDSAVEKIVRHGLMKVVDEQESVLSSVAGELESKGVSFSRGTAQLIGENVAVALRSTTQTLLDELEQNPTVFETKMTRQFRERKRVSVSKMERVLASADSEKALDADALQSTRHLLKKYKALRGLEERLDDFFDQASERLHPQVNLQADLYSSLDAGGDLKILDEVANSKDAMRNGLVAEKGMSIVHTEFEDLEWRIFASYSEEPYLMRAFRESLEPDRVVAGYLFARRPEKVSEEQRQVARTFLDLVIECDTDKRSVATLEGLADDAEAVERARRMLASLDKVNDKPSMILRKFGHLDTMTGRKIHVRVPESARVGKELPRGVGMPIDFDTTRPHRQRAELRKTCSRLIRHGTRADVVKQALLRILERCEAKGVEARFVFQDRAQLVFETSEAHAQEMLELVDFEMKNVLCLPKFVSMSARTGVGKTWADAKRNADRDPGGNGSST</sequence>
<dbReference type="InterPro" id="IPR043502">
    <property type="entry name" value="DNA/RNA_pol_sf"/>
</dbReference>
<evidence type="ECO:0000313" key="3">
    <source>
        <dbReference type="EMBL" id="KAJ8901219.1"/>
    </source>
</evidence>
<name>A0AAV8UFF9_9RHOD</name>
<protein>
    <recommendedName>
        <fullName evidence="2">DNA-directed DNA polymerase family A palm domain-containing protein</fullName>
    </recommendedName>
</protein>
<dbReference type="EMBL" id="JAMWBK010000011">
    <property type="protein sequence ID" value="KAJ8901219.1"/>
    <property type="molecule type" value="Genomic_DNA"/>
</dbReference>
<dbReference type="SUPFAM" id="SSF56672">
    <property type="entry name" value="DNA/RNA polymerases"/>
    <property type="match status" value="1"/>
</dbReference>
<dbReference type="Gene3D" id="3.30.420.10">
    <property type="entry name" value="Ribonuclease H-like superfamily/Ribonuclease H"/>
    <property type="match status" value="1"/>
</dbReference>
<feature type="compositionally biased region" description="Basic and acidic residues" evidence="1">
    <location>
        <begin position="83"/>
        <end position="92"/>
    </location>
</feature>
<dbReference type="Pfam" id="PF00476">
    <property type="entry name" value="DNA_pol_A"/>
    <property type="match status" value="1"/>
</dbReference>
<evidence type="ECO:0000259" key="2">
    <source>
        <dbReference type="Pfam" id="PF00476"/>
    </source>
</evidence>
<dbReference type="GO" id="GO:0006260">
    <property type="term" value="P:DNA replication"/>
    <property type="evidence" value="ECO:0007669"/>
    <property type="project" value="InterPro"/>
</dbReference>
<evidence type="ECO:0000313" key="4">
    <source>
        <dbReference type="Proteomes" id="UP001157974"/>
    </source>
</evidence>
<dbReference type="SUPFAM" id="SSF53098">
    <property type="entry name" value="Ribonuclease H-like"/>
    <property type="match status" value="1"/>
</dbReference>
<gene>
    <name evidence="3" type="ORF">NDN08_007068</name>
</gene>
<dbReference type="GO" id="GO:0003677">
    <property type="term" value="F:DNA binding"/>
    <property type="evidence" value="ECO:0007669"/>
    <property type="project" value="InterPro"/>
</dbReference>
<comment type="caution">
    <text evidence="3">The sequence shown here is derived from an EMBL/GenBank/DDBJ whole genome shotgun (WGS) entry which is preliminary data.</text>
</comment>
<dbReference type="Gene3D" id="3.30.70.370">
    <property type="match status" value="1"/>
</dbReference>
<dbReference type="InterPro" id="IPR001098">
    <property type="entry name" value="DNA-dir_DNA_pol_A_palm_dom"/>
</dbReference>
<reference evidence="3 4" key="1">
    <citation type="journal article" date="2023" name="Nat. Commun.">
        <title>Origin of minicircular mitochondrial genomes in red algae.</title>
        <authorList>
            <person name="Lee Y."/>
            <person name="Cho C.H."/>
            <person name="Lee Y.M."/>
            <person name="Park S.I."/>
            <person name="Yang J.H."/>
            <person name="West J.A."/>
            <person name="Bhattacharya D."/>
            <person name="Yoon H.S."/>
        </authorList>
    </citation>
    <scope>NUCLEOTIDE SEQUENCE [LARGE SCALE GENOMIC DNA]</scope>
    <source>
        <strain evidence="3 4">CCMP1338</strain>
        <tissue evidence="3">Whole cell</tissue>
    </source>
</reference>
<feature type="region of interest" description="Disordered" evidence="1">
    <location>
        <begin position="44"/>
        <end position="92"/>
    </location>
</feature>
<keyword evidence="4" id="KW-1185">Reference proteome</keyword>
<dbReference type="Gene3D" id="1.10.150.20">
    <property type="entry name" value="5' to 3' exonuclease, C-terminal subdomain"/>
    <property type="match status" value="1"/>
</dbReference>
<organism evidence="3 4">
    <name type="scientific">Rhodosorus marinus</name>
    <dbReference type="NCBI Taxonomy" id="101924"/>
    <lineage>
        <taxon>Eukaryota</taxon>
        <taxon>Rhodophyta</taxon>
        <taxon>Stylonematophyceae</taxon>
        <taxon>Stylonematales</taxon>
        <taxon>Stylonemataceae</taxon>
        <taxon>Rhodosorus</taxon>
    </lineage>
</organism>
<evidence type="ECO:0000256" key="1">
    <source>
        <dbReference type="SAM" id="MobiDB-lite"/>
    </source>
</evidence>
<dbReference type="InterPro" id="IPR036397">
    <property type="entry name" value="RNaseH_sf"/>
</dbReference>
<proteinExistence type="predicted"/>